<name>A0A1H2U410_9GAMM</name>
<dbReference type="STRING" id="574349.SAMN05443545_10252"/>
<reference evidence="2 3" key="1">
    <citation type="submission" date="2016-10" db="EMBL/GenBank/DDBJ databases">
        <authorList>
            <person name="de Groot N.N."/>
        </authorList>
    </citation>
    <scope>NUCLEOTIDE SEQUENCE [LARGE SCALE GENOMIC DNA]</scope>
    <source>
        <strain evidence="2 3">DSM 19219</strain>
    </source>
</reference>
<evidence type="ECO:0000256" key="1">
    <source>
        <dbReference type="SAM" id="MobiDB-lite"/>
    </source>
</evidence>
<proteinExistence type="predicted"/>
<feature type="region of interest" description="Disordered" evidence="1">
    <location>
        <begin position="181"/>
        <end position="214"/>
    </location>
</feature>
<organism evidence="2 3">
    <name type="scientific">Aidingimonas halophila</name>
    <dbReference type="NCBI Taxonomy" id="574349"/>
    <lineage>
        <taxon>Bacteria</taxon>
        <taxon>Pseudomonadati</taxon>
        <taxon>Pseudomonadota</taxon>
        <taxon>Gammaproteobacteria</taxon>
        <taxon>Oceanospirillales</taxon>
        <taxon>Halomonadaceae</taxon>
        <taxon>Aidingimonas</taxon>
    </lineage>
</organism>
<dbReference type="AlphaFoldDB" id="A0A1H2U410"/>
<evidence type="ECO:0000313" key="3">
    <source>
        <dbReference type="Proteomes" id="UP000198500"/>
    </source>
</evidence>
<dbReference type="RefSeq" id="WP_092568156.1">
    <property type="nucleotide sequence ID" value="NZ_BMXH01000016.1"/>
</dbReference>
<sequence length="214" mass="24751">MQQAVHPSELDPELTDDRLNAVARFILDVYSEAISNTQHKYDNTYTQGSRGWAWVREAILEYENYFPWLKVVHRGNDIQFKIGSTSVFRFFCDDPESPQKRFVILPTEAEASNFTLPLFEGADSYEDPDGLWRFMIRKSLNEDDEHELYCVKYKSGLKEAIAKWQFNTAVKTFVSSDAEIPSATKLPEPSLEPRRELLDEDDVNETKKPNDDSV</sequence>
<protein>
    <submittedName>
        <fullName evidence="2">Uncharacterized protein</fullName>
    </submittedName>
</protein>
<gene>
    <name evidence="2" type="ORF">SAMN05443545_10252</name>
</gene>
<dbReference type="Proteomes" id="UP000198500">
    <property type="component" value="Unassembled WGS sequence"/>
</dbReference>
<accession>A0A1H2U410</accession>
<keyword evidence="3" id="KW-1185">Reference proteome</keyword>
<feature type="compositionally biased region" description="Basic and acidic residues" evidence="1">
    <location>
        <begin position="204"/>
        <end position="214"/>
    </location>
</feature>
<evidence type="ECO:0000313" key="2">
    <source>
        <dbReference type="EMBL" id="SDW50329.1"/>
    </source>
</evidence>
<dbReference type="OrthoDB" id="9133824at2"/>
<dbReference type="EMBL" id="FNNI01000002">
    <property type="protein sequence ID" value="SDW50329.1"/>
    <property type="molecule type" value="Genomic_DNA"/>
</dbReference>